<dbReference type="SUPFAM" id="SSF54427">
    <property type="entry name" value="NTF2-like"/>
    <property type="match status" value="1"/>
</dbReference>
<dbReference type="InterPro" id="IPR032710">
    <property type="entry name" value="NTF2-like_dom_sf"/>
</dbReference>
<dbReference type="AlphaFoldDB" id="A0ABC8BLG0"/>
<dbReference type="KEGG" id="kab:B7C62_02390"/>
<sequence>MNSNYSAGAGPWALPADPVTAAGVDHIRLVYDYLNAGDFDACASLLHDDVEFELPGRPTARGRTAVLHAHRTDAALTTRHEIDRIVAHDHCVVAVGRIVGPGTEESCLRFIDCFGIADDAMVRSCTRYYHTTP</sequence>
<proteinExistence type="predicted"/>
<evidence type="ECO:0000259" key="1">
    <source>
        <dbReference type="Pfam" id="PF12680"/>
    </source>
</evidence>
<dbReference type="Gene3D" id="3.10.450.50">
    <property type="match status" value="1"/>
</dbReference>
<dbReference type="EMBL" id="CP020563">
    <property type="protein sequence ID" value="ARF71228.1"/>
    <property type="molecule type" value="Genomic_DNA"/>
</dbReference>
<organism evidence="2 3">
    <name type="scientific">Kitasatospora albolonga</name>
    <dbReference type="NCBI Taxonomy" id="68173"/>
    <lineage>
        <taxon>Bacteria</taxon>
        <taxon>Bacillati</taxon>
        <taxon>Actinomycetota</taxon>
        <taxon>Actinomycetes</taxon>
        <taxon>Kitasatosporales</taxon>
        <taxon>Streptomycetaceae</taxon>
        <taxon>Kitasatospora</taxon>
    </lineage>
</organism>
<gene>
    <name evidence="2" type="ORF">B7C62_02390</name>
</gene>
<evidence type="ECO:0000313" key="3">
    <source>
        <dbReference type="Proteomes" id="UP000192251"/>
    </source>
</evidence>
<dbReference type="InterPro" id="IPR037401">
    <property type="entry name" value="SnoaL-like"/>
</dbReference>
<evidence type="ECO:0000313" key="2">
    <source>
        <dbReference type="EMBL" id="ARF71228.1"/>
    </source>
</evidence>
<keyword evidence="3" id="KW-1185">Reference proteome</keyword>
<feature type="domain" description="SnoaL-like" evidence="1">
    <location>
        <begin position="29"/>
        <end position="123"/>
    </location>
</feature>
<dbReference type="Proteomes" id="UP000192251">
    <property type="component" value="Chromosome"/>
</dbReference>
<dbReference type="RefSeq" id="WP_084744596.1">
    <property type="nucleotide sequence ID" value="NZ_CP020563.1"/>
</dbReference>
<protein>
    <recommendedName>
        <fullName evidence="1">SnoaL-like domain-containing protein</fullName>
    </recommendedName>
</protein>
<dbReference type="Pfam" id="PF12680">
    <property type="entry name" value="SnoaL_2"/>
    <property type="match status" value="1"/>
</dbReference>
<accession>A0ABC8BLG0</accession>
<reference evidence="2 3" key="1">
    <citation type="submission" date="2017-04" db="EMBL/GenBank/DDBJ databases">
        <title>The complete genome sequence of Streptomyces albolongus YIM 101047, the producer of novel bafilomycins and novel odoriferous sesquiterpenoids.</title>
        <authorList>
            <person name="Yin M."/>
            <person name="Jiang Y."/>
        </authorList>
    </citation>
    <scope>NUCLEOTIDE SEQUENCE [LARGE SCALE GENOMIC DNA]</scope>
    <source>
        <strain evidence="2 3">YIM 101047</strain>
    </source>
</reference>
<name>A0ABC8BLG0_9ACTN</name>